<evidence type="ECO:0000313" key="18">
    <source>
        <dbReference type="EMBL" id="NNV54670.1"/>
    </source>
</evidence>
<keyword evidence="8 16" id="KW-0235">DNA replication</keyword>
<keyword evidence="19" id="KW-1185">Reference proteome</keyword>
<dbReference type="PANTHER" id="PTHR11076">
    <property type="entry name" value="DNA REPAIR POLYMERASE UMUC / TRANSFERASE FAMILY MEMBER"/>
    <property type="match status" value="1"/>
</dbReference>
<name>A0A8J8FBG9_9BACT</name>
<feature type="binding site" evidence="16">
    <location>
        <position position="12"/>
    </location>
    <ligand>
        <name>Mg(2+)</name>
        <dbReference type="ChEBI" id="CHEBI:18420"/>
    </ligand>
</feature>
<dbReference type="GO" id="GO:0006281">
    <property type="term" value="P:DNA repair"/>
    <property type="evidence" value="ECO:0007669"/>
    <property type="project" value="UniProtKB-UniRule"/>
</dbReference>
<comment type="catalytic activity">
    <reaction evidence="15 16">
        <text>DNA(n) + a 2'-deoxyribonucleoside 5'-triphosphate = DNA(n+1) + diphosphate</text>
        <dbReference type="Rhea" id="RHEA:22508"/>
        <dbReference type="Rhea" id="RHEA-COMP:17339"/>
        <dbReference type="Rhea" id="RHEA-COMP:17340"/>
        <dbReference type="ChEBI" id="CHEBI:33019"/>
        <dbReference type="ChEBI" id="CHEBI:61560"/>
        <dbReference type="ChEBI" id="CHEBI:173112"/>
        <dbReference type="EC" id="2.7.7.7"/>
    </reaction>
</comment>
<dbReference type="Pfam" id="PF21999">
    <property type="entry name" value="IMS_HHH_1"/>
    <property type="match status" value="1"/>
</dbReference>
<dbReference type="GO" id="GO:0042276">
    <property type="term" value="P:error-prone translesion synthesis"/>
    <property type="evidence" value="ECO:0007669"/>
    <property type="project" value="TreeGrafter"/>
</dbReference>
<comment type="cofactor">
    <cofactor evidence="16">
        <name>Mg(2+)</name>
        <dbReference type="ChEBI" id="CHEBI:18420"/>
    </cofactor>
    <text evidence="16">Binds 2 magnesium ions per subunit.</text>
</comment>
<evidence type="ECO:0000256" key="13">
    <source>
        <dbReference type="ARBA" id="ARBA00023125"/>
    </source>
</evidence>
<dbReference type="SUPFAM" id="SSF56672">
    <property type="entry name" value="DNA/RNA polymerases"/>
    <property type="match status" value="1"/>
</dbReference>
<evidence type="ECO:0000256" key="9">
    <source>
        <dbReference type="ARBA" id="ARBA00022723"/>
    </source>
</evidence>
<dbReference type="InterPro" id="IPR053848">
    <property type="entry name" value="IMS_HHH_1"/>
</dbReference>
<dbReference type="InterPro" id="IPR043128">
    <property type="entry name" value="Rev_trsase/Diguanyl_cyclase"/>
</dbReference>
<evidence type="ECO:0000256" key="6">
    <source>
        <dbReference type="ARBA" id="ARBA00022679"/>
    </source>
</evidence>
<evidence type="ECO:0000256" key="2">
    <source>
        <dbReference type="ARBA" id="ARBA00010945"/>
    </source>
</evidence>
<dbReference type="InterPro" id="IPR036775">
    <property type="entry name" value="DNA_pol_Y-fam_lit_finger_sf"/>
</dbReference>
<dbReference type="InterPro" id="IPR001126">
    <property type="entry name" value="UmuC"/>
</dbReference>
<dbReference type="PROSITE" id="PS50173">
    <property type="entry name" value="UMUC"/>
    <property type="match status" value="1"/>
</dbReference>
<sequence>MQIPQRYIAHFDLDSFFVSVEVLNNPDLKDKPVLVGGSAERGVVAACSYAARKFGIHSAMPMKKAMQLCPQAIIVRGTRGEYSRFSRWVTDIIAAKAPLFEKASIDEFYIDLTGMDKYFDVFKWTIALREEIIEKTGLPISFALATNKMIAKIATDQAKPNGYIFIQPGMEKEFLAPLPVNKIPGVGEHTFIHLKEMGINAIGDILNYSAAEMEKRLGKWGADLWTKAQGLHFSEVHPYHEAKSISTENTFEENKTDMAFLLSELVRMTEKVAYELRQDEKLAGCMAVKIRYPDFETTSRQTTINYTFRDDELIPVAMDLFHKLYRKGQPVRLLGVRLSELTNHAIQGSLFDDGAKKNNLYKAIDDVKNKFGKSLLQKARTVKITDKEKGR</sequence>
<keyword evidence="5 16" id="KW-0963">Cytoplasm</keyword>
<evidence type="ECO:0000256" key="11">
    <source>
        <dbReference type="ARBA" id="ARBA00022842"/>
    </source>
</evidence>
<comment type="similarity">
    <text evidence="2 16">Belongs to the DNA polymerase type-Y family.</text>
</comment>
<dbReference type="GO" id="GO:0009432">
    <property type="term" value="P:SOS response"/>
    <property type="evidence" value="ECO:0007669"/>
    <property type="project" value="TreeGrafter"/>
</dbReference>
<comment type="function">
    <text evidence="16">Poorly processive, error-prone DNA polymerase involved in untargeted mutagenesis. Copies undamaged DNA at stalled replication forks, which arise in vivo from mismatched or misaligned primer ends. These misaligned primers can be extended by PolIV. Exhibits no 3'-5' exonuclease (proofreading) activity. May be involved in translesional synthesis, in conjunction with the beta clamp from PolIII.</text>
</comment>
<dbReference type="InterPro" id="IPR043502">
    <property type="entry name" value="DNA/RNA_pol_sf"/>
</dbReference>
<dbReference type="GO" id="GO:0003887">
    <property type="term" value="F:DNA-directed DNA polymerase activity"/>
    <property type="evidence" value="ECO:0007669"/>
    <property type="project" value="UniProtKB-UniRule"/>
</dbReference>
<dbReference type="PANTHER" id="PTHR11076:SF33">
    <property type="entry name" value="DNA POLYMERASE KAPPA"/>
    <property type="match status" value="1"/>
</dbReference>
<comment type="caution">
    <text evidence="18">The sequence shown here is derived from an EMBL/GenBank/DDBJ whole genome shotgun (WGS) entry which is preliminary data.</text>
</comment>
<dbReference type="InterPro" id="IPR017961">
    <property type="entry name" value="DNA_pol_Y-fam_little_finger"/>
</dbReference>
<dbReference type="GO" id="GO:0006261">
    <property type="term" value="P:DNA-templated DNA replication"/>
    <property type="evidence" value="ECO:0007669"/>
    <property type="project" value="UniProtKB-UniRule"/>
</dbReference>
<dbReference type="Gene3D" id="3.40.1170.60">
    <property type="match status" value="1"/>
</dbReference>
<proteinExistence type="inferred from homology"/>
<organism evidence="18 19">
    <name type="scientific">Limnovirga soli</name>
    <dbReference type="NCBI Taxonomy" id="2656915"/>
    <lineage>
        <taxon>Bacteria</taxon>
        <taxon>Pseudomonadati</taxon>
        <taxon>Bacteroidota</taxon>
        <taxon>Chitinophagia</taxon>
        <taxon>Chitinophagales</taxon>
        <taxon>Chitinophagaceae</taxon>
        <taxon>Limnovirga</taxon>
    </lineage>
</organism>
<evidence type="ECO:0000256" key="14">
    <source>
        <dbReference type="ARBA" id="ARBA00023204"/>
    </source>
</evidence>
<feature type="domain" description="UmuC" evidence="17">
    <location>
        <begin position="8"/>
        <end position="187"/>
    </location>
</feature>
<keyword evidence="9 16" id="KW-0479">Metal-binding</keyword>
<dbReference type="Pfam" id="PF11799">
    <property type="entry name" value="IMS_C"/>
    <property type="match status" value="1"/>
</dbReference>
<keyword evidence="6 16" id="KW-0808">Transferase</keyword>
<dbReference type="FunFam" id="3.30.1490.100:FF:000004">
    <property type="entry name" value="DNA polymerase IV"/>
    <property type="match status" value="1"/>
</dbReference>
<evidence type="ECO:0000256" key="8">
    <source>
        <dbReference type="ARBA" id="ARBA00022705"/>
    </source>
</evidence>
<reference evidence="18" key="1">
    <citation type="submission" date="2019-10" db="EMBL/GenBank/DDBJ databases">
        <title>Draft genome sequence of Panacibacter sp. KCS-6.</title>
        <authorList>
            <person name="Yim K.J."/>
        </authorList>
    </citation>
    <scope>NUCLEOTIDE SEQUENCE</scope>
    <source>
        <strain evidence="18">KCS-6</strain>
    </source>
</reference>
<dbReference type="EMBL" id="WHPF01000003">
    <property type="protein sequence ID" value="NNV54670.1"/>
    <property type="molecule type" value="Genomic_DNA"/>
</dbReference>
<evidence type="ECO:0000259" key="17">
    <source>
        <dbReference type="PROSITE" id="PS50173"/>
    </source>
</evidence>
<dbReference type="Proteomes" id="UP000598971">
    <property type="component" value="Unassembled WGS sequence"/>
</dbReference>
<dbReference type="Gene3D" id="3.30.70.270">
    <property type="match status" value="1"/>
</dbReference>
<keyword evidence="4 16" id="KW-0515">Mutator protein</keyword>
<protein>
    <recommendedName>
        <fullName evidence="16">DNA polymerase IV</fullName>
        <shortName evidence="16">Pol IV</shortName>
        <ecNumber evidence="16">2.7.7.7</ecNumber>
    </recommendedName>
</protein>
<feature type="binding site" evidence="16">
    <location>
        <position position="106"/>
    </location>
    <ligand>
        <name>Mg(2+)</name>
        <dbReference type="ChEBI" id="CHEBI:18420"/>
    </ligand>
</feature>
<comment type="subunit">
    <text evidence="3 16">Monomer.</text>
</comment>
<dbReference type="HAMAP" id="MF_01113">
    <property type="entry name" value="DNApol_IV"/>
    <property type="match status" value="1"/>
</dbReference>
<keyword evidence="7 16" id="KW-0548">Nucleotidyltransferase</keyword>
<evidence type="ECO:0000256" key="7">
    <source>
        <dbReference type="ARBA" id="ARBA00022695"/>
    </source>
</evidence>
<evidence type="ECO:0000256" key="5">
    <source>
        <dbReference type="ARBA" id="ARBA00022490"/>
    </source>
</evidence>
<dbReference type="Gene3D" id="1.10.150.20">
    <property type="entry name" value="5' to 3' exonuclease, C-terminal subdomain"/>
    <property type="match status" value="1"/>
</dbReference>
<dbReference type="Gene3D" id="3.30.1490.100">
    <property type="entry name" value="DNA polymerase, Y-family, little finger domain"/>
    <property type="match status" value="1"/>
</dbReference>
<dbReference type="AlphaFoldDB" id="A0A8J8FBG9"/>
<accession>A0A8J8FBG9</accession>
<dbReference type="InterPro" id="IPR050116">
    <property type="entry name" value="DNA_polymerase-Y"/>
</dbReference>
<dbReference type="GO" id="GO:0005829">
    <property type="term" value="C:cytosol"/>
    <property type="evidence" value="ECO:0007669"/>
    <property type="project" value="TreeGrafter"/>
</dbReference>
<comment type="subcellular location">
    <subcellularLocation>
        <location evidence="1 16">Cytoplasm</location>
    </subcellularLocation>
</comment>
<dbReference type="NCBIfam" id="NF002677">
    <property type="entry name" value="PRK02406.1"/>
    <property type="match status" value="1"/>
</dbReference>
<evidence type="ECO:0000256" key="3">
    <source>
        <dbReference type="ARBA" id="ARBA00011245"/>
    </source>
</evidence>
<evidence type="ECO:0000256" key="1">
    <source>
        <dbReference type="ARBA" id="ARBA00004496"/>
    </source>
</evidence>
<dbReference type="InterPro" id="IPR022880">
    <property type="entry name" value="DNApol_IV"/>
</dbReference>
<dbReference type="SUPFAM" id="SSF100879">
    <property type="entry name" value="Lesion bypass DNA polymerase (Y-family), little finger domain"/>
    <property type="match status" value="1"/>
</dbReference>
<feature type="site" description="Substrate discrimination" evidence="16">
    <location>
        <position position="17"/>
    </location>
</feature>
<feature type="active site" evidence="16">
    <location>
        <position position="107"/>
    </location>
</feature>
<evidence type="ECO:0000256" key="12">
    <source>
        <dbReference type="ARBA" id="ARBA00022932"/>
    </source>
</evidence>
<evidence type="ECO:0000256" key="4">
    <source>
        <dbReference type="ARBA" id="ARBA00022457"/>
    </source>
</evidence>
<keyword evidence="10 16" id="KW-0227">DNA damage</keyword>
<dbReference type="EC" id="2.7.7.7" evidence="16"/>
<evidence type="ECO:0000256" key="15">
    <source>
        <dbReference type="ARBA" id="ARBA00049244"/>
    </source>
</evidence>
<keyword evidence="14 16" id="KW-0234">DNA repair</keyword>
<evidence type="ECO:0000256" key="10">
    <source>
        <dbReference type="ARBA" id="ARBA00022763"/>
    </source>
</evidence>
<gene>
    <name evidence="16 18" type="primary">dinB</name>
    <name evidence="18" type="ORF">GD597_04290</name>
</gene>
<keyword evidence="13 16" id="KW-0238">DNA-binding</keyword>
<dbReference type="CDD" id="cd03586">
    <property type="entry name" value="PolY_Pol_IV_kappa"/>
    <property type="match status" value="1"/>
</dbReference>
<evidence type="ECO:0000256" key="16">
    <source>
        <dbReference type="HAMAP-Rule" id="MF_01113"/>
    </source>
</evidence>
<keyword evidence="11 16" id="KW-0460">Magnesium</keyword>
<evidence type="ECO:0000313" key="19">
    <source>
        <dbReference type="Proteomes" id="UP000598971"/>
    </source>
</evidence>
<dbReference type="RefSeq" id="WP_171606598.1">
    <property type="nucleotide sequence ID" value="NZ_WHPF01000003.1"/>
</dbReference>
<dbReference type="GO" id="GO:0003684">
    <property type="term" value="F:damaged DNA binding"/>
    <property type="evidence" value="ECO:0007669"/>
    <property type="project" value="InterPro"/>
</dbReference>
<keyword evidence="12 16" id="KW-0239">DNA-directed DNA polymerase</keyword>
<dbReference type="GO" id="GO:0000287">
    <property type="term" value="F:magnesium ion binding"/>
    <property type="evidence" value="ECO:0007669"/>
    <property type="project" value="UniProtKB-UniRule"/>
</dbReference>
<dbReference type="FunFam" id="3.40.1170.60:FF:000001">
    <property type="entry name" value="DNA polymerase IV"/>
    <property type="match status" value="1"/>
</dbReference>
<dbReference type="Pfam" id="PF00817">
    <property type="entry name" value="IMS"/>
    <property type="match status" value="1"/>
</dbReference>